<evidence type="ECO:0000313" key="3">
    <source>
        <dbReference type="Proteomes" id="UP000244855"/>
    </source>
</evidence>
<feature type="domain" description="Methyltransferase" evidence="1">
    <location>
        <begin position="55"/>
        <end position="152"/>
    </location>
</feature>
<name>A0A2V1DTH0_9PLEO</name>
<dbReference type="InterPro" id="IPR041698">
    <property type="entry name" value="Methyltransf_25"/>
</dbReference>
<evidence type="ECO:0000313" key="2">
    <source>
        <dbReference type="EMBL" id="PVI01421.1"/>
    </source>
</evidence>
<gene>
    <name evidence="2" type="ORF">DM02DRAFT_613591</name>
</gene>
<accession>A0A2V1DTH0</accession>
<sequence>MNISKNAVPPQALRLITGPAKVTTYESTGGQVTQQFAQHNLGLIPSIGAGSIIHDNASGSGTVTRLILSNPTTPKDSVQIQATDIDQPFLDQLSADAASNAWPVTATNQRGESLSFADETFTHSITNIGIIFFTGAGLDGTKEIHRTLKPGGVAIVNCWESVTWQPAIFAVHAHFRSKHPFPAPTTNWKDGKQIRKVMIDAGFAEEKMKVETSEAWAKVGGGEDGFRAWVEKTWAYLAGIAGWFPDDERDWDEEVDMLAKVLRSYGEEQGVKVVGDEVWLRASQWVVVAEK</sequence>
<evidence type="ECO:0000259" key="1">
    <source>
        <dbReference type="Pfam" id="PF13649"/>
    </source>
</evidence>
<dbReference type="AlphaFoldDB" id="A0A2V1DTH0"/>
<dbReference type="STRING" id="97972.A0A2V1DTH0"/>
<dbReference type="Proteomes" id="UP000244855">
    <property type="component" value="Unassembled WGS sequence"/>
</dbReference>
<dbReference type="SUPFAM" id="SSF53335">
    <property type="entry name" value="S-adenosyl-L-methionine-dependent methyltransferases"/>
    <property type="match status" value="1"/>
</dbReference>
<dbReference type="InterPro" id="IPR029063">
    <property type="entry name" value="SAM-dependent_MTases_sf"/>
</dbReference>
<organism evidence="2 3">
    <name type="scientific">Periconia macrospinosa</name>
    <dbReference type="NCBI Taxonomy" id="97972"/>
    <lineage>
        <taxon>Eukaryota</taxon>
        <taxon>Fungi</taxon>
        <taxon>Dikarya</taxon>
        <taxon>Ascomycota</taxon>
        <taxon>Pezizomycotina</taxon>
        <taxon>Dothideomycetes</taxon>
        <taxon>Pleosporomycetidae</taxon>
        <taxon>Pleosporales</taxon>
        <taxon>Massarineae</taxon>
        <taxon>Periconiaceae</taxon>
        <taxon>Periconia</taxon>
    </lineage>
</organism>
<dbReference type="Gene3D" id="3.40.50.150">
    <property type="entry name" value="Vaccinia Virus protein VP39"/>
    <property type="match status" value="1"/>
</dbReference>
<keyword evidence="3" id="KW-1185">Reference proteome</keyword>
<reference evidence="2 3" key="1">
    <citation type="journal article" date="2018" name="Sci. Rep.">
        <title>Comparative genomics provides insights into the lifestyle and reveals functional heterogeneity of dark septate endophytic fungi.</title>
        <authorList>
            <person name="Knapp D.G."/>
            <person name="Nemeth J.B."/>
            <person name="Barry K."/>
            <person name="Hainaut M."/>
            <person name="Henrissat B."/>
            <person name="Johnson J."/>
            <person name="Kuo A."/>
            <person name="Lim J.H.P."/>
            <person name="Lipzen A."/>
            <person name="Nolan M."/>
            <person name="Ohm R.A."/>
            <person name="Tamas L."/>
            <person name="Grigoriev I.V."/>
            <person name="Spatafora J.W."/>
            <person name="Nagy L.G."/>
            <person name="Kovacs G.M."/>
        </authorList>
    </citation>
    <scope>NUCLEOTIDE SEQUENCE [LARGE SCALE GENOMIC DNA]</scope>
    <source>
        <strain evidence="2 3">DSE2036</strain>
    </source>
</reference>
<dbReference type="Pfam" id="PF13649">
    <property type="entry name" value="Methyltransf_25"/>
    <property type="match status" value="1"/>
</dbReference>
<proteinExistence type="predicted"/>
<protein>
    <recommendedName>
        <fullName evidence="1">Methyltransferase domain-containing protein</fullName>
    </recommendedName>
</protein>
<dbReference type="OrthoDB" id="2013972at2759"/>
<dbReference type="EMBL" id="KZ805357">
    <property type="protein sequence ID" value="PVI01421.1"/>
    <property type="molecule type" value="Genomic_DNA"/>
</dbReference>